<reference evidence="2" key="1">
    <citation type="submission" date="2015-11" db="EMBL/GenBank/DDBJ databases">
        <title>De novo transcriptome assembly of four potential Pierce s Disease insect vectors from Arizona vineyards.</title>
        <authorList>
            <person name="Tassone E.E."/>
        </authorList>
    </citation>
    <scope>NUCLEOTIDE SEQUENCE</scope>
</reference>
<evidence type="ECO:0008006" key="3">
    <source>
        <dbReference type="Google" id="ProtNLM"/>
    </source>
</evidence>
<gene>
    <name evidence="2" type="ORF">g.49772</name>
</gene>
<feature type="non-terminal residue" evidence="2">
    <location>
        <position position="1"/>
    </location>
</feature>
<dbReference type="AlphaFoldDB" id="A0A1B6KDV2"/>
<evidence type="ECO:0000313" key="2">
    <source>
        <dbReference type="EMBL" id="JAT09642.1"/>
    </source>
</evidence>
<accession>A0A1B6KDV2</accession>
<protein>
    <recommendedName>
        <fullName evidence="3">HTH psq-type domain-containing protein</fullName>
    </recommendedName>
</protein>
<feature type="region of interest" description="Disordered" evidence="1">
    <location>
        <begin position="1"/>
        <end position="21"/>
    </location>
</feature>
<organism evidence="2">
    <name type="scientific">Graphocephala atropunctata</name>
    <dbReference type="NCBI Taxonomy" id="36148"/>
    <lineage>
        <taxon>Eukaryota</taxon>
        <taxon>Metazoa</taxon>
        <taxon>Ecdysozoa</taxon>
        <taxon>Arthropoda</taxon>
        <taxon>Hexapoda</taxon>
        <taxon>Insecta</taxon>
        <taxon>Pterygota</taxon>
        <taxon>Neoptera</taxon>
        <taxon>Paraneoptera</taxon>
        <taxon>Hemiptera</taxon>
        <taxon>Auchenorrhyncha</taxon>
        <taxon>Membracoidea</taxon>
        <taxon>Cicadellidae</taxon>
        <taxon>Cicadellinae</taxon>
        <taxon>Cicadellini</taxon>
        <taxon>Graphocephala</taxon>
    </lineage>
</organism>
<name>A0A1B6KDV2_9HEMI</name>
<dbReference type="EMBL" id="GEBQ01030335">
    <property type="protein sequence ID" value="JAT09642.1"/>
    <property type="molecule type" value="Transcribed_RNA"/>
</dbReference>
<evidence type="ECO:0000256" key="1">
    <source>
        <dbReference type="SAM" id="MobiDB-lite"/>
    </source>
</evidence>
<sequence length="129" mass="15102">TIDDLEEVSDNEDIKRECPSSSDKNFVKRKMKLEERNLFSIKQLLKAIAAVKSGSSFETATKEFGVPQRVLRSEEFYIAMQVEDSTTVPTQEKEEEGEKEIVNYQEVESVTPRWMRKRRRLLTTRKLNQ</sequence>
<proteinExistence type="predicted"/>
<feature type="compositionally biased region" description="Acidic residues" evidence="1">
    <location>
        <begin position="1"/>
        <end position="11"/>
    </location>
</feature>